<feature type="domain" description="Teneurin-like YD-shell" evidence="2">
    <location>
        <begin position="30"/>
        <end position="176"/>
    </location>
</feature>
<keyword evidence="1" id="KW-0677">Repeat</keyword>
<name>A0AAP5IGJ3_9CYAN</name>
<dbReference type="PANTHER" id="PTHR32305:SF15">
    <property type="entry name" value="PROTEIN RHSA-RELATED"/>
    <property type="match status" value="1"/>
</dbReference>
<dbReference type="PANTHER" id="PTHR32305">
    <property type="match status" value="1"/>
</dbReference>
<evidence type="ECO:0000256" key="1">
    <source>
        <dbReference type="ARBA" id="ARBA00022737"/>
    </source>
</evidence>
<evidence type="ECO:0000313" key="4">
    <source>
        <dbReference type="Proteomes" id="UP000667802"/>
    </source>
</evidence>
<dbReference type="Proteomes" id="UP000667802">
    <property type="component" value="Unassembled WGS sequence"/>
</dbReference>
<dbReference type="NCBIfam" id="TIGR01643">
    <property type="entry name" value="YD_repeat_2x"/>
    <property type="match status" value="6"/>
</dbReference>
<evidence type="ECO:0000259" key="2">
    <source>
        <dbReference type="Pfam" id="PF25023"/>
    </source>
</evidence>
<sequence length="312" mass="33006">MSVENNAGERIEYVRNGLGNITKRVVRGSLNGTIVQSQTAQFDELGRLLKSIGGTSAQTTAYAYDKNSNLTKVTDNRGEETMLAYDALDRLISTTDSLGGVVSKSYDAADNVTAVQDARGVVTTYTYNGFNEVISESSPDIGTVTYTRDSAGNIISRTDARGVVTNYTHDALNRVMAVGYPGNPAENVAYSYDATASNNKGIGRLTGITDESGSQSFVYDARGNVISNTRVMKLGAANTSFTTAYSYDAADNLISVTYPSGRVVTYTRNNLGQIATVSTTPPGGGTAVVVANDITYMPFGALKTLSFGNGVV</sequence>
<dbReference type="Pfam" id="PF05593">
    <property type="entry name" value="RHS_repeat"/>
    <property type="match status" value="2"/>
</dbReference>
<dbReference type="EMBL" id="JAALHA020000037">
    <property type="protein sequence ID" value="MDR9900622.1"/>
    <property type="molecule type" value="Genomic_DNA"/>
</dbReference>
<dbReference type="InterPro" id="IPR050708">
    <property type="entry name" value="T6SS_VgrG/RHS"/>
</dbReference>
<dbReference type="InterPro" id="IPR031325">
    <property type="entry name" value="RHS_repeat"/>
</dbReference>
<dbReference type="Pfam" id="PF25023">
    <property type="entry name" value="TEN_YD-shell"/>
    <property type="match status" value="1"/>
</dbReference>
<accession>A0AAP5IGJ3</accession>
<organism evidence="3 4">
    <name type="scientific">Aetokthonos hydrillicola Thurmond2011</name>
    <dbReference type="NCBI Taxonomy" id="2712845"/>
    <lineage>
        <taxon>Bacteria</taxon>
        <taxon>Bacillati</taxon>
        <taxon>Cyanobacteriota</taxon>
        <taxon>Cyanophyceae</taxon>
        <taxon>Nostocales</taxon>
        <taxon>Hapalosiphonaceae</taxon>
        <taxon>Aetokthonos</taxon>
    </lineage>
</organism>
<proteinExistence type="predicted"/>
<keyword evidence="4" id="KW-1185">Reference proteome</keyword>
<dbReference type="InterPro" id="IPR006530">
    <property type="entry name" value="YD"/>
</dbReference>
<protein>
    <recommendedName>
        <fullName evidence="2">Teneurin-like YD-shell domain-containing protein</fullName>
    </recommendedName>
</protein>
<evidence type="ECO:0000313" key="3">
    <source>
        <dbReference type="EMBL" id="MDR9900622.1"/>
    </source>
</evidence>
<dbReference type="Gene3D" id="2.180.10.10">
    <property type="entry name" value="RHS repeat-associated core"/>
    <property type="match status" value="1"/>
</dbReference>
<gene>
    <name evidence="3" type="ORF">G7B40_039730</name>
</gene>
<reference evidence="4" key="1">
    <citation type="journal article" date="2021" name="Science">
        <title>Hunting the eagle killer: A cyanobacterial neurotoxin causes vacuolar myelinopathy.</title>
        <authorList>
            <person name="Breinlinger S."/>
            <person name="Phillips T.J."/>
            <person name="Haram B.N."/>
            <person name="Mares J."/>
            <person name="Martinez Yerena J.A."/>
            <person name="Hrouzek P."/>
            <person name="Sobotka R."/>
            <person name="Henderson W.M."/>
            <person name="Schmieder P."/>
            <person name="Williams S.M."/>
            <person name="Lauderdale J.D."/>
            <person name="Wilde H.D."/>
            <person name="Gerrin W."/>
            <person name="Kust A."/>
            <person name="Washington J.W."/>
            <person name="Wagner C."/>
            <person name="Geier B."/>
            <person name="Liebeke M."/>
            <person name="Enke H."/>
            <person name="Niedermeyer T.H.J."/>
            <person name="Wilde S.B."/>
        </authorList>
    </citation>
    <scope>NUCLEOTIDE SEQUENCE [LARGE SCALE GENOMIC DNA]</scope>
    <source>
        <strain evidence="4">Thurmond2011</strain>
    </source>
</reference>
<dbReference type="InterPro" id="IPR056823">
    <property type="entry name" value="TEN-like_YD-shell"/>
</dbReference>
<dbReference type="AlphaFoldDB" id="A0AAP5IGJ3"/>
<comment type="caution">
    <text evidence="3">The sequence shown here is derived from an EMBL/GenBank/DDBJ whole genome shotgun (WGS) entry which is preliminary data.</text>
</comment>
<dbReference type="RefSeq" id="WP_208341731.1">
    <property type="nucleotide sequence ID" value="NZ_CAWQFN010000023.1"/>
</dbReference>